<dbReference type="Pfam" id="PF07690">
    <property type="entry name" value="MFS_1"/>
    <property type="match status" value="1"/>
</dbReference>
<evidence type="ECO:0000256" key="2">
    <source>
        <dbReference type="ARBA" id="ARBA00022989"/>
    </source>
</evidence>
<reference evidence="7 8" key="1">
    <citation type="submission" date="2018-07" db="EMBL/GenBank/DDBJ databases">
        <authorList>
            <person name="Peeters C."/>
        </authorList>
    </citation>
    <scope>NUCLEOTIDE SEQUENCE [LARGE SCALE GENOMIC DNA]</scope>
    <source>
        <strain evidence="7 8">LMG 3411</strain>
    </source>
</reference>
<feature type="transmembrane region" description="Helical" evidence="5">
    <location>
        <begin position="366"/>
        <end position="385"/>
    </location>
</feature>
<feature type="transmembrane region" description="Helical" evidence="5">
    <location>
        <begin position="149"/>
        <end position="169"/>
    </location>
</feature>
<dbReference type="EMBL" id="UFQB01000021">
    <property type="protein sequence ID" value="SSW69800.1"/>
    <property type="molecule type" value="Genomic_DNA"/>
</dbReference>
<feature type="transmembrane region" description="Helical" evidence="5">
    <location>
        <begin position="234"/>
        <end position="254"/>
    </location>
</feature>
<feature type="transmembrane region" description="Helical" evidence="5">
    <location>
        <begin position="391"/>
        <end position="412"/>
    </location>
</feature>
<evidence type="ECO:0000313" key="8">
    <source>
        <dbReference type="Proteomes" id="UP000289184"/>
    </source>
</evidence>
<sequence>MRPSEPGLALTGSTAQSPQTASGAGSGQVLLFAAAVAIMVMNLFAVQTVAPSIARSLGLGNGSIGLLAMLPQLGYAVGLVLLVPLADRLENRRLIVSVIAICALCMAAAAAASGPAMFLLSVFLGGASSCAIQMLVPMLAFMTPPERRGAVVGNVMSGLLVGVLLSRPVANLLDAAWGWRAIYACFALAVGTLGLSLWRLLPARHPGPGPAYPALIASMAALVREEPVLRWRSLLAALGMAGYSVFWTAVSLLLSQPPFEIGPKGVALLALCGVAGALLAPWAGLAGDRGHTRRVSFWAYIIVMLSWLLAGVVGAGWLGFDVAGHAALAVGLLTLAAVALDAAVTADQTLGRRAINMIRPEARGRLNALFVGTFFVGSALGSAAAGAAWGLGGWSGVSVLGVLIGAAMLLIFRASPRDMSAP</sequence>
<dbReference type="RefSeq" id="WP_129529445.1">
    <property type="nucleotide sequence ID" value="NZ_UFQB01000021.1"/>
</dbReference>
<dbReference type="PANTHER" id="PTHR42910:SF1">
    <property type="entry name" value="MAJOR FACILITATOR SUPERFAMILY (MFS) PROFILE DOMAIN-CONTAINING PROTEIN"/>
    <property type="match status" value="1"/>
</dbReference>
<feature type="transmembrane region" description="Helical" evidence="5">
    <location>
        <begin position="181"/>
        <end position="201"/>
    </location>
</feature>
<dbReference type="AlphaFoldDB" id="A0A446CPI7"/>
<organism evidence="7 8">
    <name type="scientific">Achromobacter agilis</name>
    <dbReference type="NCBI Taxonomy" id="1353888"/>
    <lineage>
        <taxon>Bacteria</taxon>
        <taxon>Pseudomonadati</taxon>
        <taxon>Pseudomonadota</taxon>
        <taxon>Betaproteobacteria</taxon>
        <taxon>Burkholderiales</taxon>
        <taxon>Alcaligenaceae</taxon>
        <taxon>Achromobacter</taxon>
    </lineage>
</organism>
<evidence type="ECO:0000256" key="3">
    <source>
        <dbReference type="ARBA" id="ARBA00023136"/>
    </source>
</evidence>
<accession>A0A446CPI7</accession>
<feature type="transmembrane region" description="Helical" evidence="5">
    <location>
        <begin position="266"/>
        <end position="285"/>
    </location>
</feature>
<dbReference type="InterPro" id="IPR020846">
    <property type="entry name" value="MFS_dom"/>
</dbReference>
<dbReference type="PROSITE" id="PS50850">
    <property type="entry name" value="MFS"/>
    <property type="match status" value="1"/>
</dbReference>
<evidence type="ECO:0000256" key="4">
    <source>
        <dbReference type="SAM" id="MobiDB-lite"/>
    </source>
</evidence>
<evidence type="ECO:0000256" key="5">
    <source>
        <dbReference type="SAM" id="Phobius"/>
    </source>
</evidence>
<evidence type="ECO:0000259" key="6">
    <source>
        <dbReference type="PROSITE" id="PS50850"/>
    </source>
</evidence>
<feature type="compositionally biased region" description="Polar residues" evidence="4">
    <location>
        <begin position="11"/>
        <end position="21"/>
    </location>
</feature>
<keyword evidence="2 5" id="KW-1133">Transmembrane helix</keyword>
<proteinExistence type="predicted"/>
<feature type="transmembrane region" description="Helical" evidence="5">
    <location>
        <begin position="326"/>
        <end position="346"/>
    </location>
</feature>
<dbReference type="PANTHER" id="PTHR42910">
    <property type="entry name" value="TRANSPORTER SCO4007-RELATED"/>
    <property type="match status" value="1"/>
</dbReference>
<feature type="region of interest" description="Disordered" evidence="4">
    <location>
        <begin position="1"/>
        <end position="21"/>
    </location>
</feature>
<feature type="transmembrane region" description="Helical" evidence="5">
    <location>
        <begin position="297"/>
        <end position="320"/>
    </location>
</feature>
<dbReference type="Gene3D" id="1.20.1250.20">
    <property type="entry name" value="MFS general substrate transporter like domains"/>
    <property type="match status" value="1"/>
</dbReference>
<protein>
    <submittedName>
        <fullName evidence="7">Putative transporter</fullName>
    </submittedName>
</protein>
<feature type="domain" description="Major facilitator superfamily (MFS) profile" evidence="6">
    <location>
        <begin position="28"/>
        <end position="419"/>
    </location>
</feature>
<feature type="transmembrane region" description="Helical" evidence="5">
    <location>
        <begin position="29"/>
        <end position="50"/>
    </location>
</feature>
<keyword evidence="8" id="KW-1185">Reference proteome</keyword>
<feature type="transmembrane region" description="Helical" evidence="5">
    <location>
        <begin position="118"/>
        <end position="142"/>
    </location>
</feature>
<evidence type="ECO:0000256" key="1">
    <source>
        <dbReference type="ARBA" id="ARBA00022692"/>
    </source>
</evidence>
<evidence type="ECO:0000313" key="7">
    <source>
        <dbReference type="EMBL" id="SSW69800.1"/>
    </source>
</evidence>
<dbReference type="OrthoDB" id="9815356at2"/>
<feature type="transmembrane region" description="Helical" evidence="5">
    <location>
        <begin position="94"/>
        <end position="112"/>
    </location>
</feature>
<dbReference type="Proteomes" id="UP000289184">
    <property type="component" value="Unassembled WGS sequence"/>
</dbReference>
<dbReference type="InterPro" id="IPR011701">
    <property type="entry name" value="MFS"/>
</dbReference>
<dbReference type="CDD" id="cd17324">
    <property type="entry name" value="MFS_NepI_like"/>
    <property type="match status" value="1"/>
</dbReference>
<gene>
    <name evidence="7" type="ORF">AGI3411_04366</name>
</gene>
<feature type="transmembrane region" description="Helical" evidence="5">
    <location>
        <begin position="62"/>
        <end position="82"/>
    </location>
</feature>
<dbReference type="InterPro" id="IPR036259">
    <property type="entry name" value="MFS_trans_sf"/>
</dbReference>
<keyword evidence="1 5" id="KW-0812">Transmembrane</keyword>
<keyword evidence="3 5" id="KW-0472">Membrane</keyword>
<dbReference type="SUPFAM" id="SSF103473">
    <property type="entry name" value="MFS general substrate transporter"/>
    <property type="match status" value="1"/>
</dbReference>
<name>A0A446CPI7_9BURK</name>
<dbReference type="GO" id="GO:0022857">
    <property type="term" value="F:transmembrane transporter activity"/>
    <property type="evidence" value="ECO:0007669"/>
    <property type="project" value="InterPro"/>
</dbReference>